<evidence type="ECO:0000313" key="1">
    <source>
        <dbReference type="EMBL" id="MDG0790866.1"/>
    </source>
</evidence>
<proteinExistence type="predicted"/>
<comment type="caution">
    <text evidence="1">The sequence shown here is derived from an EMBL/GenBank/DDBJ whole genome shotgun (WGS) entry which is preliminary data.</text>
</comment>
<protein>
    <recommendedName>
        <fullName evidence="3">DUF4185 domain-containing protein</fullName>
    </recommendedName>
</protein>
<dbReference type="RefSeq" id="WP_277564656.1">
    <property type="nucleotide sequence ID" value="NZ_JAPDHZ010000002.1"/>
</dbReference>
<gene>
    <name evidence="1" type="ORF">OMP38_08300</name>
</gene>
<evidence type="ECO:0008006" key="3">
    <source>
        <dbReference type="Google" id="ProtNLM"/>
    </source>
</evidence>
<dbReference type="AlphaFoldDB" id="A0A9X4QM13"/>
<evidence type="ECO:0000313" key="2">
    <source>
        <dbReference type="Proteomes" id="UP001153387"/>
    </source>
</evidence>
<name>A0A9X4QM13_9BACL</name>
<organism evidence="1 2">
    <name type="scientific">Cohnella ginsengisoli</name>
    <dbReference type="NCBI Taxonomy" id="425004"/>
    <lineage>
        <taxon>Bacteria</taxon>
        <taxon>Bacillati</taxon>
        <taxon>Bacillota</taxon>
        <taxon>Bacilli</taxon>
        <taxon>Bacillales</taxon>
        <taxon>Paenibacillaceae</taxon>
        <taxon>Cohnella</taxon>
    </lineage>
</organism>
<accession>A0A9X4QM13</accession>
<dbReference type="Proteomes" id="UP001153387">
    <property type="component" value="Unassembled WGS sequence"/>
</dbReference>
<keyword evidence="2" id="KW-1185">Reference proteome</keyword>
<sequence>MNKTGTLTDRGWTVSEMRLSPFTNANGVYQDGTLAMCRDAEGALWALVGHNNLGEITLWRGTCADDLTKICAIAYNFDMGAAGQAFHGIPYPDGPRSRGLIWPYGLWIDPDDGRFYAFVHNETAWGAGDSSYNAYGEGEGEPDFRHIGLMASDDEGRTWDFLEWIITSEQPCWTDAYRPDGMEGGQPGERFSLGAGDFCFYPNTRDGYFYIFYSQITVERATYRHEDHIYAARAPISGKGRQGTWRKLYGGAFSEPGNGGKESAVIAQGNVPFISFNSHLGGYMMTSYRRENWVRGLGACQVSFSPDLLFWSEPVMLDISREDLSRPYFTVCNTDTIGRIQDTGRSFRLLAENNGMDVYQCQVTLP</sequence>
<reference evidence="1 2" key="1">
    <citation type="submission" date="2022-10" db="EMBL/GenBank/DDBJ databases">
        <title>Comparative genomic analysis of Cohnella hashimotonis sp. nov., isolated from the International Space Station.</title>
        <authorList>
            <person name="Simpson A."/>
            <person name="Venkateswaran K."/>
        </authorList>
    </citation>
    <scope>NUCLEOTIDE SEQUENCE [LARGE SCALE GENOMIC DNA]</scope>
    <source>
        <strain evidence="1 2">DSM 18997</strain>
    </source>
</reference>
<dbReference type="EMBL" id="JAPDHZ010000002">
    <property type="protein sequence ID" value="MDG0790866.1"/>
    <property type="molecule type" value="Genomic_DNA"/>
</dbReference>